<protein>
    <submittedName>
        <fullName evidence="5">Lsr2 family protein</fullName>
    </submittedName>
</protein>
<dbReference type="RefSeq" id="WP_344427330.1">
    <property type="nucleotide sequence ID" value="NZ_BAAANN010000030.1"/>
</dbReference>
<evidence type="ECO:0000256" key="2">
    <source>
        <dbReference type="SAM" id="MobiDB-lite"/>
    </source>
</evidence>
<organism evidence="5 6">
    <name type="scientific">Amycolatopsis minnesotensis</name>
    <dbReference type="NCBI Taxonomy" id="337894"/>
    <lineage>
        <taxon>Bacteria</taxon>
        <taxon>Bacillati</taxon>
        <taxon>Actinomycetota</taxon>
        <taxon>Actinomycetes</taxon>
        <taxon>Pseudonocardiales</taxon>
        <taxon>Pseudonocardiaceae</taxon>
        <taxon>Amycolatopsis</taxon>
    </lineage>
</organism>
<dbReference type="Gene3D" id="3.30.60.230">
    <property type="entry name" value="Lsr2, dimerization domain"/>
    <property type="match status" value="1"/>
</dbReference>
<feature type="domain" description="Lsr2 DNA-binding" evidence="4">
    <location>
        <begin position="80"/>
        <end position="116"/>
    </location>
</feature>
<feature type="region of interest" description="Disordered" evidence="2">
    <location>
        <begin position="121"/>
        <end position="143"/>
    </location>
</feature>
<dbReference type="Pfam" id="PF23359">
    <property type="entry name" value="Lsr2_DNA-bd"/>
    <property type="match status" value="1"/>
</dbReference>
<evidence type="ECO:0000313" key="5">
    <source>
        <dbReference type="EMBL" id="GAA1978770.1"/>
    </source>
</evidence>
<evidence type="ECO:0000256" key="1">
    <source>
        <dbReference type="ARBA" id="ARBA00023125"/>
    </source>
</evidence>
<dbReference type="EMBL" id="BAAANN010000030">
    <property type="protein sequence ID" value="GAA1978770.1"/>
    <property type="molecule type" value="Genomic_DNA"/>
</dbReference>
<evidence type="ECO:0000259" key="4">
    <source>
        <dbReference type="Pfam" id="PF23359"/>
    </source>
</evidence>
<dbReference type="Proteomes" id="UP001501116">
    <property type="component" value="Unassembled WGS sequence"/>
</dbReference>
<feature type="compositionally biased region" description="Basic residues" evidence="2">
    <location>
        <begin position="129"/>
        <end position="143"/>
    </location>
</feature>
<dbReference type="Gene3D" id="4.10.320.10">
    <property type="entry name" value="E3-binding domain"/>
    <property type="match status" value="1"/>
</dbReference>
<evidence type="ECO:0000313" key="6">
    <source>
        <dbReference type="Proteomes" id="UP001501116"/>
    </source>
</evidence>
<accession>A0ABN2S253</accession>
<dbReference type="InterPro" id="IPR036625">
    <property type="entry name" value="E3-bd_dom_sf"/>
</dbReference>
<keyword evidence="6" id="KW-1185">Reference proteome</keyword>
<reference evidence="5 6" key="1">
    <citation type="journal article" date="2019" name="Int. J. Syst. Evol. Microbiol.">
        <title>The Global Catalogue of Microorganisms (GCM) 10K type strain sequencing project: providing services to taxonomists for standard genome sequencing and annotation.</title>
        <authorList>
            <consortium name="The Broad Institute Genomics Platform"/>
            <consortium name="The Broad Institute Genome Sequencing Center for Infectious Disease"/>
            <person name="Wu L."/>
            <person name="Ma J."/>
        </authorList>
    </citation>
    <scope>NUCLEOTIDE SEQUENCE [LARGE SCALE GENOMIC DNA]</scope>
    <source>
        <strain evidence="5 6">JCM 14545</strain>
    </source>
</reference>
<dbReference type="InterPro" id="IPR024412">
    <property type="entry name" value="Lsr2_dim_dom"/>
</dbReference>
<dbReference type="InterPro" id="IPR055370">
    <property type="entry name" value="Lsr2_DNA-bd"/>
</dbReference>
<proteinExistence type="predicted"/>
<gene>
    <name evidence="5" type="ORF">GCM10009754_63680</name>
</gene>
<feature type="domain" description="Lsr2 dimerization" evidence="3">
    <location>
        <begin position="1"/>
        <end position="58"/>
    </location>
</feature>
<sequence length="143" mass="15531">MAQKISVQMLDDIDGTEATQTVPFALDGVSYEIDLSDDNAARLRDELAVYVGAGQRIGGRKIRLATGQTAAEGGSTTTTADRERNRQIRVWAQENGYEVAERGRLSSEIVAAYEVAQQAPVEKVAEKPARKRAPRRKKAASVA</sequence>
<keyword evidence="1" id="KW-0238">DNA-binding</keyword>
<comment type="caution">
    <text evidence="5">The sequence shown here is derived from an EMBL/GenBank/DDBJ whole genome shotgun (WGS) entry which is preliminary data.</text>
</comment>
<evidence type="ECO:0000259" key="3">
    <source>
        <dbReference type="Pfam" id="PF11774"/>
    </source>
</evidence>
<name>A0ABN2S253_9PSEU</name>
<dbReference type="InterPro" id="IPR042261">
    <property type="entry name" value="Lsr2-like_dimerization"/>
</dbReference>
<dbReference type="Pfam" id="PF11774">
    <property type="entry name" value="Lsr2"/>
    <property type="match status" value="1"/>
</dbReference>